<comment type="caution">
    <text evidence="7">The sequence shown here is derived from an EMBL/GenBank/DDBJ whole genome shotgun (WGS) entry which is preliminary data.</text>
</comment>
<evidence type="ECO:0000256" key="4">
    <source>
        <dbReference type="ARBA" id="ARBA00022801"/>
    </source>
</evidence>
<dbReference type="EC" id="3.1.-.-" evidence="7"/>
<dbReference type="InterPro" id="IPR011335">
    <property type="entry name" value="Restrct_endonuc-II-like"/>
</dbReference>
<dbReference type="EMBL" id="JACBYV010000001">
    <property type="protein sequence ID" value="NYH72195.1"/>
    <property type="molecule type" value="Genomic_DNA"/>
</dbReference>
<evidence type="ECO:0000256" key="5">
    <source>
        <dbReference type="ARBA" id="ARBA00023204"/>
    </source>
</evidence>
<dbReference type="Pfam" id="PF03852">
    <property type="entry name" value="Vsr"/>
    <property type="match status" value="1"/>
</dbReference>
<evidence type="ECO:0000256" key="6">
    <source>
        <dbReference type="ARBA" id="ARBA00029466"/>
    </source>
</evidence>
<dbReference type="Proteomes" id="UP000578688">
    <property type="component" value="Unassembled WGS sequence"/>
</dbReference>
<keyword evidence="8" id="KW-1185">Reference proteome</keyword>
<dbReference type="RefSeq" id="WP_306456066.1">
    <property type="nucleotide sequence ID" value="NZ_JACBYV010000001.1"/>
</dbReference>
<reference evidence="7 8" key="1">
    <citation type="submission" date="2020-07" db="EMBL/GenBank/DDBJ databases">
        <title>Genomic analyses of the natural microbiome of Caenorhabditis elegans.</title>
        <authorList>
            <person name="Samuel B."/>
        </authorList>
    </citation>
    <scope>NUCLEOTIDE SEQUENCE [LARGE SCALE GENOMIC DNA]</scope>
    <source>
        <strain evidence="7 8">BIGb0408</strain>
    </source>
</reference>
<accession>A0A7Y9XIT7</accession>
<dbReference type="SUPFAM" id="SSF52980">
    <property type="entry name" value="Restriction endonuclease-like"/>
    <property type="match status" value="1"/>
</dbReference>
<comment type="similarity">
    <text evidence="6">Belongs to the Vsr family.</text>
</comment>
<keyword evidence="4 7" id="KW-0378">Hydrolase</keyword>
<name>A0A7Y9XIT7_9GAMM</name>
<gene>
    <name evidence="7" type="ORF">FHR27_000805</name>
</gene>
<evidence type="ECO:0000256" key="1">
    <source>
        <dbReference type="ARBA" id="ARBA00022722"/>
    </source>
</evidence>
<evidence type="ECO:0000256" key="3">
    <source>
        <dbReference type="ARBA" id="ARBA00022763"/>
    </source>
</evidence>
<evidence type="ECO:0000256" key="2">
    <source>
        <dbReference type="ARBA" id="ARBA00022759"/>
    </source>
</evidence>
<protein>
    <submittedName>
        <fullName evidence="7">DNA mismatch endonuclease (Patch repair protein)</fullName>
        <ecNumber evidence="7">3.1.-.-</ecNumber>
    </submittedName>
</protein>
<dbReference type="AlphaFoldDB" id="A0A7Y9XIT7"/>
<keyword evidence="2 7" id="KW-0255">Endonuclease</keyword>
<proteinExistence type="inferred from homology"/>
<dbReference type="CDD" id="cd00221">
    <property type="entry name" value="Vsr"/>
    <property type="match status" value="1"/>
</dbReference>
<dbReference type="InterPro" id="IPR004603">
    <property type="entry name" value="DNA_mismatch_endonuc_vsr"/>
</dbReference>
<dbReference type="GO" id="GO:0004519">
    <property type="term" value="F:endonuclease activity"/>
    <property type="evidence" value="ECO:0007669"/>
    <property type="project" value="UniProtKB-KW"/>
</dbReference>
<keyword evidence="3" id="KW-0227">DNA damage</keyword>
<dbReference type="GO" id="GO:0016787">
    <property type="term" value="F:hydrolase activity"/>
    <property type="evidence" value="ECO:0007669"/>
    <property type="project" value="UniProtKB-KW"/>
</dbReference>
<organism evidence="7 8">
    <name type="scientific">Phytopseudomonas flavescens</name>
    <dbReference type="NCBI Taxonomy" id="29435"/>
    <lineage>
        <taxon>Bacteria</taxon>
        <taxon>Pseudomonadati</taxon>
        <taxon>Pseudomonadota</taxon>
        <taxon>Gammaproteobacteria</taxon>
        <taxon>Pseudomonadales</taxon>
        <taxon>Pseudomonadaceae</taxon>
        <taxon>Phytopseudomonas</taxon>
    </lineage>
</organism>
<evidence type="ECO:0000313" key="7">
    <source>
        <dbReference type="EMBL" id="NYH72195.1"/>
    </source>
</evidence>
<keyword evidence="1" id="KW-0540">Nuclease</keyword>
<keyword evidence="5" id="KW-0234">DNA repair</keyword>
<dbReference type="GO" id="GO:0006298">
    <property type="term" value="P:mismatch repair"/>
    <property type="evidence" value="ECO:0007669"/>
    <property type="project" value="InterPro"/>
</dbReference>
<evidence type="ECO:0000313" key="8">
    <source>
        <dbReference type="Proteomes" id="UP000578688"/>
    </source>
</evidence>
<dbReference type="NCBIfam" id="TIGR00632">
    <property type="entry name" value="vsr"/>
    <property type="match status" value="1"/>
</dbReference>
<dbReference type="Gene3D" id="3.40.960.10">
    <property type="entry name" value="VSR Endonuclease"/>
    <property type="match status" value="1"/>
</dbReference>
<sequence length="180" mass="21583">MPISLECALRDFKGRMILQADFGRGYMDIVSKEVRSRMMANIRSSDTVPEMKVRKMLHSHGFRYRLHPRELPGRPDVVLPRYRLCIFVHGCFWHRHPGCKYATNPGSREDFWRLKFEQNLNRDIRNRNELLRQGWRVFELWECGIRKQEAEMKWLLEAVPNFNEKYISWPAFLSAPKTQN</sequence>